<gene>
    <name evidence="2" type="ORF">MCHLO_09939</name>
</gene>
<keyword evidence="3" id="KW-1185">Reference proteome</keyword>
<proteinExistence type="predicted"/>
<dbReference type="InterPro" id="IPR014752">
    <property type="entry name" value="Arrestin-like_C"/>
</dbReference>
<feature type="compositionally biased region" description="Polar residues" evidence="1">
    <location>
        <begin position="357"/>
        <end position="366"/>
    </location>
</feature>
<name>A0ABQ0LSQ6_MYCCL</name>
<reference evidence="2" key="1">
    <citation type="submission" date="2014-09" db="EMBL/GenBank/DDBJ databases">
        <title>Genome sequence of the luminous mushroom Mycena chlorophos for searching fungal bioluminescence genes.</title>
        <authorList>
            <person name="Tanaka Y."/>
            <person name="Kasuga D."/>
            <person name="Oba Y."/>
            <person name="Hase S."/>
            <person name="Sato K."/>
            <person name="Oba Y."/>
            <person name="Sakakibara Y."/>
        </authorList>
    </citation>
    <scope>NUCLEOTIDE SEQUENCE</scope>
</reference>
<dbReference type="Proteomes" id="UP000815677">
    <property type="component" value="Unassembled WGS sequence"/>
</dbReference>
<sequence length="476" mass="52550">MAPPPTSLRRTRSSSSRARAVSDAFPPSSMPALQIPTTTPSYSHVSSYRSLQMELLLFSPSVKVIPTPWSTNHTLPVFGDHDVVGGKVILDPSCQTGRLVLTIEGAFTYCSTVKTESYAPTPEKKRHVFYSSSKVIQVPGSDHQPRSALREVFVLKRRPSGSSIKSMVLEPRTYPFAFELPRSKRSGEEIPPTFCASDPKSTPFEVVYKVSAVWESSDPSENPSFLDVPIVLHADPDFHSLDVKADNSTSWLEMPLKSDRPVSFRCAVTLPTSVTFSRAASIPYFVVFTTTPRSATLAREIAADATISITVFSQITITETPALPITPPQTPSEESSDAASSLSGRTGAKLLRRVRSKTSPWTTPRTSIVEDTDSRDKEKALPRLPTQTTFSSTQTIYNGICIGFPKRPRHQQGREKHPPLNAHQALPDGLQKSKIPLNRDMLPSIDWAGVSVKYYMDISVLWGQDELRGRVPLRII</sequence>
<feature type="region of interest" description="Disordered" evidence="1">
    <location>
        <begin position="320"/>
        <end position="380"/>
    </location>
</feature>
<dbReference type="EMBL" id="DF848005">
    <property type="protein sequence ID" value="GAT52931.1"/>
    <property type="molecule type" value="Genomic_DNA"/>
</dbReference>
<evidence type="ECO:0000256" key="1">
    <source>
        <dbReference type="SAM" id="MobiDB-lite"/>
    </source>
</evidence>
<evidence type="ECO:0000313" key="3">
    <source>
        <dbReference type="Proteomes" id="UP000815677"/>
    </source>
</evidence>
<evidence type="ECO:0000313" key="2">
    <source>
        <dbReference type="EMBL" id="GAT52931.1"/>
    </source>
</evidence>
<dbReference type="Gene3D" id="2.60.40.640">
    <property type="match status" value="1"/>
</dbReference>
<accession>A0ABQ0LSQ6</accession>
<feature type="region of interest" description="Disordered" evidence="1">
    <location>
        <begin position="1"/>
        <end position="33"/>
    </location>
</feature>
<organism evidence="2 3">
    <name type="scientific">Mycena chlorophos</name>
    <name type="common">Agaric fungus</name>
    <name type="synonym">Agaricus chlorophos</name>
    <dbReference type="NCBI Taxonomy" id="658473"/>
    <lineage>
        <taxon>Eukaryota</taxon>
        <taxon>Fungi</taxon>
        <taxon>Dikarya</taxon>
        <taxon>Basidiomycota</taxon>
        <taxon>Agaricomycotina</taxon>
        <taxon>Agaricomycetes</taxon>
        <taxon>Agaricomycetidae</taxon>
        <taxon>Agaricales</taxon>
        <taxon>Marasmiineae</taxon>
        <taxon>Mycenaceae</taxon>
        <taxon>Mycena</taxon>
    </lineage>
</organism>
<protein>
    <recommendedName>
        <fullName evidence="4">Arrestin-like N-terminal domain-containing protein</fullName>
    </recommendedName>
</protein>
<evidence type="ECO:0008006" key="4">
    <source>
        <dbReference type="Google" id="ProtNLM"/>
    </source>
</evidence>